<comment type="cofactor">
    <cofactor evidence="1 9">
        <name>Zn(2+)</name>
        <dbReference type="ChEBI" id="CHEBI:29105"/>
    </cofactor>
</comment>
<evidence type="ECO:0000256" key="5">
    <source>
        <dbReference type="ARBA" id="ARBA00023002"/>
    </source>
</evidence>
<feature type="domain" description="Enoyl reductase (ER)" evidence="10">
    <location>
        <begin position="10"/>
        <end position="343"/>
    </location>
</feature>
<dbReference type="SUPFAM" id="SSF51735">
    <property type="entry name" value="NAD(P)-binding Rossmann-fold domains"/>
    <property type="match status" value="1"/>
</dbReference>
<evidence type="ECO:0000256" key="4">
    <source>
        <dbReference type="ARBA" id="ARBA00022833"/>
    </source>
</evidence>
<protein>
    <recommendedName>
        <fullName evidence="7">Sorbitol dehydrogenase</fullName>
    </recommendedName>
    <alternativeName>
        <fullName evidence="8">Polyol dehydrogenase</fullName>
    </alternativeName>
</protein>
<keyword evidence="3 9" id="KW-0479">Metal-binding</keyword>
<dbReference type="InterPro" id="IPR011032">
    <property type="entry name" value="GroES-like_sf"/>
</dbReference>
<dbReference type="FunFam" id="3.40.50.720:FF:000068">
    <property type="entry name" value="Sorbitol dehydrogenase"/>
    <property type="match status" value="1"/>
</dbReference>
<evidence type="ECO:0000256" key="9">
    <source>
        <dbReference type="RuleBase" id="RU361277"/>
    </source>
</evidence>
<dbReference type="SMART" id="SM00829">
    <property type="entry name" value="PKS_ER"/>
    <property type="match status" value="1"/>
</dbReference>
<dbReference type="Proteomes" id="UP000046393">
    <property type="component" value="Unplaced"/>
</dbReference>
<evidence type="ECO:0000256" key="7">
    <source>
        <dbReference type="ARBA" id="ARBA00026132"/>
    </source>
</evidence>
<dbReference type="GO" id="GO:0008270">
    <property type="term" value="F:zinc ion binding"/>
    <property type="evidence" value="ECO:0007669"/>
    <property type="project" value="InterPro"/>
</dbReference>
<evidence type="ECO:0000256" key="1">
    <source>
        <dbReference type="ARBA" id="ARBA00001947"/>
    </source>
</evidence>
<dbReference type="PANTHER" id="PTHR43161">
    <property type="entry name" value="SORBITOL DEHYDROGENASE"/>
    <property type="match status" value="1"/>
</dbReference>
<evidence type="ECO:0000256" key="2">
    <source>
        <dbReference type="ARBA" id="ARBA00008072"/>
    </source>
</evidence>
<keyword evidence="11" id="KW-1185">Reference proteome</keyword>
<evidence type="ECO:0000313" key="12">
    <source>
        <dbReference type="WBParaSite" id="SMUV_0000672101-mRNA-1"/>
    </source>
</evidence>
<evidence type="ECO:0000256" key="3">
    <source>
        <dbReference type="ARBA" id="ARBA00022723"/>
    </source>
</evidence>
<dbReference type="InterPro" id="IPR013149">
    <property type="entry name" value="ADH-like_C"/>
</dbReference>
<dbReference type="InterPro" id="IPR045306">
    <property type="entry name" value="SDH-like"/>
</dbReference>
<comment type="similarity">
    <text evidence="2 9">Belongs to the zinc-containing alcohol dehydrogenase family.</text>
</comment>
<dbReference type="GO" id="GO:0006062">
    <property type="term" value="P:sorbitol catabolic process"/>
    <property type="evidence" value="ECO:0007669"/>
    <property type="project" value="TreeGrafter"/>
</dbReference>
<dbReference type="InterPro" id="IPR036291">
    <property type="entry name" value="NAD(P)-bd_dom_sf"/>
</dbReference>
<evidence type="ECO:0000259" key="10">
    <source>
        <dbReference type="SMART" id="SM00829"/>
    </source>
</evidence>
<evidence type="ECO:0000256" key="8">
    <source>
        <dbReference type="ARBA" id="ARBA00032485"/>
    </source>
</evidence>
<sequence length="348" mass="37903">MEKNLCCVLNKVNELGFEERPIPKPKSNQLLIRIHTVGICGSDVHFWQNGRIGHFVVKKPLILGHECCGRVVGIGENVKGFKIGDRVALEVGLGCRECEFCKKGKYNLCVKSTFFGTPPTDGALCRYVAHDADFCFKLPDHVSWEQGSFLEPLSVAVYACRRAGVTFGQKLLILGAGPIGLITLLTAKAAGVSKIAIVDILDHRLEMAKQLGADYTLNAKNMKPVDAAAKIKDLLGCEPEISLECSGASACIETGLLATKPGGLLMLVGLGNTRDEIPIIEAAIREVDVRGILRYENCYPTALELVSSGAVNLDKLTTTHYKLEKAEEAFQRFLKGDVIKVFIDVDEN</sequence>
<proteinExistence type="inferred from homology"/>
<evidence type="ECO:0000313" key="11">
    <source>
        <dbReference type="Proteomes" id="UP000046393"/>
    </source>
</evidence>
<organism evidence="11 12">
    <name type="scientific">Syphacia muris</name>
    <dbReference type="NCBI Taxonomy" id="451379"/>
    <lineage>
        <taxon>Eukaryota</taxon>
        <taxon>Metazoa</taxon>
        <taxon>Ecdysozoa</taxon>
        <taxon>Nematoda</taxon>
        <taxon>Chromadorea</taxon>
        <taxon>Rhabditida</taxon>
        <taxon>Spirurina</taxon>
        <taxon>Oxyuridomorpha</taxon>
        <taxon>Oxyuroidea</taxon>
        <taxon>Oxyuridae</taxon>
        <taxon>Syphacia</taxon>
    </lineage>
</organism>
<dbReference type="Gene3D" id="3.40.50.720">
    <property type="entry name" value="NAD(P)-binding Rossmann-like Domain"/>
    <property type="match status" value="1"/>
</dbReference>
<dbReference type="Gene3D" id="3.90.180.10">
    <property type="entry name" value="Medium-chain alcohol dehydrogenases, catalytic domain"/>
    <property type="match status" value="1"/>
</dbReference>
<keyword evidence="4 9" id="KW-0862">Zinc</keyword>
<dbReference type="PANTHER" id="PTHR43161:SF9">
    <property type="entry name" value="SORBITOL DEHYDROGENASE"/>
    <property type="match status" value="1"/>
</dbReference>
<dbReference type="Pfam" id="PF08240">
    <property type="entry name" value="ADH_N"/>
    <property type="match status" value="1"/>
</dbReference>
<dbReference type="STRING" id="451379.A0A0N5APX8"/>
<dbReference type="PROSITE" id="PS00059">
    <property type="entry name" value="ADH_ZINC"/>
    <property type="match status" value="1"/>
</dbReference>
<name>A0A0N5APX8_9BILA</name>
<dbReference type="SUPFAM" id="SSF50129">
    <property type="entry name" value="GroES-like"/>
    <property type="match status" value="1"/>
</dbReference>
<dbReference type="GO" id="GO:0003939">
    <property type="term" value="F:L-iditol 2-dehydrogenase (NAD+) activity"/>
    <property type="evidence" value="ECO:0007669"/>
    <property type="project" value="TreeGrafter"/>
</dbReference>
<evidence type="ECO:0000256" key="6">
    <source>
        <dbReference type="ARBA" id="ARBA00023027"/>
    </source>
</evidence>
<dbReference type="CDD" id="cd05285">
    <property type="entry name" value="sorbitol_DH"/>
    <property type="match status" value="1"/>
</dbReference>
<dbReference type="AlphaFoldDB" id="A0A0N5APX8"/>
<dbReference type="InterPro" id="IPR013154">
    <property type="entry name" value="ADH-like_N"/>
</dbReference>
<dbReference type="InterPro" id="IPR002328">
    <property type="entry name" value="ADH_Zn_CS"/>
</dbReference>
<reference evidence="12" key="1">
    <citation type="submission" date="2017-02" db="UniProtKB">
        <authorList>
            <consortium name="WormBaseParasite"/>
        </authorList>
    </citation>
    <scope>IDENTIFICATION</scope>
</reference>
<dbReference type="Pfam" id="PF00107">
    <property type="entry name" value="ADH_zinc_N"/>
    <property type="match status" value="1"/>
</dbReference>
<keyword evidence="6" id="KW-0520">NAD</keyword>
<accession>A0A0N5APX8</accession>
<keyword evidence="5" id="KW-0560">Oxidoreductase</keyword>
<dbReference type="InterPro" id="IPR020843">
    <property type="entry name" value="ER"/>
</dbReference>
<dbReference type="WBParaSite" id="SMUV_0000672101-mRNA-1">
    <property type="protein sequence ID" value="SMUV_0000672101-mRNA-1"/>
    <property type="gene ID" value="SMUV_0000672101"/>
</dbReference>